<evidence type="ECO:0000313" key="1">
    <source>
        <dbReference type="EMBL" id="TXC63809.1"/>
    </source>
</evidence>
<gene>
    <name evidence="1" type="ORF">FRZ32_09130</name>
</gene>
<evidence type="ECO:0000313" key="2">
    <source>
        <dbReference type="Proteomes" id="UP000321249"/>
    </source>
</evidence>
<dbReference type="Proteomes" id="UP000321249">
    <property type="component" value="Unassembled WGS sequence"/>
</dbReference>
<keyword evidence="1" id="KW-0969">Cilium</keyword>
<dbReference type="Gene3D" id="3.30.1330.60">
    <property type="entry name" value="OmpA-like domain"/>
    <property type="match status" value="1"/>
</dbReference>
<reference evidence="1 2" key="1">
    <citation type="journal article" date="2015" name="J. Microbiol.">
        <title>Sphingosinicella ginsenosidimutans sp. nov., with ginsenoside converting activity.</title>
        <authorList>
            <person name="Kim J.K."/>
            <person name="Kang M.S."/>
            <person name="Park S.C."/>
            <person name="Kim K.M."/>
            <person name="Choi K."/>
            <person name="Yoon M.H."/>
            <person name="Im W.T."/>
        </authorList>
    </citation>
    <scope>NUCLEOTIDE SEQUENCE [LARGE SCALE GENOMIC DNA]</scope>
    <source>
        <strain evidence="1 2">BS-11</strain>
    </source>
</reference>
<dbReference type="RefSeq" id="WP_147043216.1">
    <property type="nucleotide sequence ID" value="NZ_BAABIR010000004.1"/>
</dbReference>
<comment type="caution">
    <text evidence="1">The sequence shown here is derived from an EMBL/GenBank/DDBJ whole genome shotgun (WGS) entry which is preliminary data.</text>
</comment>
<name>A0A5C6TUB1_9SPHN</name>
<proteinExistence type="predicted"/>
<dbReference type="AlphaFoldDB" id="A0A5C6TUB1"/>
<keyword evidence="1" id="KW-0282">Flagellum</keyword>
<organism evidence="1 2">
    <name type="scientific">Allosphingosinicella ginsenosidimutans</name>
    <dbReference type="NCBI Taxonomy" id="1176539"/>
    <lineage>
        <taxon>Bacteria</taxon>
        <taxon>Pseudomonadati</taxon>
        <taxon>Pseudomonadota</taxon>
        <taxon>Alphaproteobacteria</taxon>
        <taxon>Sphingomonadales</taxon>
        <taxon>Sphingomonadaceae</taxon>
        <taxon>Allosphingosinicella</taxon>
    </lineage>
</organism>
<dbReference type="EMBL" id="VOQQ01000001">
    <property type="protein sequence ID" value="TXC63809.1"/>
    <property type="molecule type" value="Genomic_DNA"/>
</dbReference>
<dbReference type="OrthoDB" id="7597149at2"/>
<sequence length="149" mass="15244">MKDAVSARWAISFADLLLLLLGCFVFLHAVEAARPTGSAGAAPGAAAGPVPTAELDAASLFEPGEARLTEAGRARIAALVPQLRGGNVRVSSRGLGEGGGRLDRFELAAARSVAVSRALRAAGLDERAIAVSFDEAAGPGDQRIVVSRR</sequence>
<keyword evidence="2" id="KW-1185">Reference proteome</keyword>
<keyword evidence="1" id="KW-0966">Cell projection</keyword>
<accession>A0A5C6TUB1</accession>
<dbReference type="InterPro" id="IPR036737">
    <property type="entry name" value="OmpA-like_sf"/>
</dbReference>
<protein>
    <submittedName>
        <fullName evidence="1">Flagellar motor protein</fullName>
    </submittedName>
</protein>